<keyword evidence="3" id="KW-1003">Cell membrane</keyword>
<evidence type="ECO:0000256" key="4">
    <source>
        <dbReference type="ARBA" id="ARBA00022692"/>
    </source>
</evidence>
<dbReference type="InterPro" id="IPR032808">
    <property type="entry name" value="DoxX"/>
</dbReference>
<proteinExistence type="inferred from homology"/>
<reference evidence="8" key="1">
    <citation type="submission" date="2020-12" db="EMBL/GenBank/DDBJ databases">
        <title>Methylobrevis albus sp. nov., isolated from fresh water lack sediment.</title>
        <authorList>
            <person name="Zou Q."/>
        </authorList>
    </citation>
    <scope>NUCLEOTIDE SEQUENCE</scope>
    <source>
        <strain evidence="8">L22</strain>
    </source>
</reference>
<name>A0A931I2Q5_9HYPH</name>
<dbReference type="PANTHER" id="PTHR33452:SF1">
    <property type="entry name" value="INNER MEMBRANE PROTEIN YPHA-RELATED"/>
    <property type="match status" value="1"/>
</dbReference>
<protein>
    <submittedName>
        <fullName evidence="8">DoxX family protein</fullName>
    </submittedName>
</protein>
<keyword evidence="4 7" id="KW-0812">Transmembrane</keyword>
<evidence type="ECO:0000313" key="8">
    <source>
        <dbReference type="EMBL" id="MBH0238205.1"/>
    </source>
</evidence>
<dbReference type="EMBL" id="JADZLT010000050">
    <property type="protein sequence ID" value="MBH0238205.1"/>
    <property type="molecule type" value="Genomic_DNA"/>
</dbReference>
<keyword evidence="5 7" id="KW-1133">Transmembrane helix</keyword>
<feature type="transmembrane region" description="Helical" evidence="7">
    <location>
        <begin position="7"/>
        <end position="27"/>
    </location>
</feature>
<evidence type="ECO:0000256" key="5">
    <source>
        <dbReference type="ARBA" id="ARBA00022989"/>
    </source>
</evidence>
<evidence type="ECO:0000256" key="2">
    <source>
        <dbReference type="ARBA" id="ARBA00006679"/>
    </source>
</evidence>
<dbReference type="Proteomes" id="UP000631694">
    <property type="component" value="Unassembled WGS sequence"/>
</dbReference>
<feature type="transmembrane region" description="Helical" evidence="7">
    <location>
        <begin position="119"/>
        <end position="137"/>
    </location>
</feature>
<dbReference type="PANTHER" id="PTHR33452">
    <property type="entry name" value="OXIDOREDUCTASE CATD-RELATED"/>
    <property type="match status" value="1"/>
</dbReference>
<sequence length="153" mass="15957">MSQPTRYYIPALASVYAGLTPLAEALLRVVVGGFLVPHGAQKLFGAFGGYGLAGTGGFMESLGFTPGVLFAFLVGFVEFFGGIAIAIGFLTRPFALAATGVLFVAAVSVHLANGFFNQAGGWEFAGLWTIAALYFAVRGGGRYSVDAKLGREF</sequence>
<gene>
    <name evidence="8" type="ORF">I5731_10255</name>
</gene>
<dbReference type="Pfam" id="PF07681">
    <property type="entry name" value="DoxX"/>
    <property type="match status" value="1"/>
</dbReference>
<comment type="caution">
    <text evidence="8">The sequence shown here is derived from an EMBL/GenBank/DDBJ whole genome shotgun (WGS) entry which is preliminary data.</text>
</comment>
<dbReference type="RefSeq" id="WP_197311292.1">
    <property type="nucleotide sequence ID" value="NZ_JADZLT010000050.1"/>
</dbReference>
<evidence type="ECO:0000256" key="3">
    <source>
        <dbReference type="ARBA" id="ARBA00022475"/>
    </source>
</evidence>
<comment type="subcellular location">
    <subcellularLocation>
        <location evidence="1">Cell membrane</location>
        <topology evidence="1">Multi-pass membrane protein</topology>
    </subcellularLocation>
</comment>
<dbReference type="InterPro" id="IPR051907">
    <property type="entry name" value="DoxX-like_oxidoreductase"/>
</dbReference>
<evidence type="ECO:0000256" key="1">
    <source>
        <dbReference type="ARBA" id="ARBA00004651"/>
    </source>
</evidence>
<evidence type="ECO:0000313" key="9">
    <source>
        <dbReference type="Proteomes" id="UP000631694"/>
    </source>
</evidence>
<comment type="similarity">
    <text evidence="2">Belongs to the DoxX family.</text>
</comment>
<keyword evidence="6 7" id="KW-0472">Membrane</keyword>
<keyword evidence="9" id="KW-1185">Reference proteome</keyword>
<feature type="transmembrane region" description="Helical" evidence="7">
    <location>
        <begin position="68"/>
        <end position="87"/>
    </location>
</feature>
<evidence type="ECO:0000256" key="6">
    <source>
        <dbReference type="ARBA" id="ARBA00023136"/>
    </source>
</evidence>
<dbReference type="GO" id="GO:0005886">
    <property type="term" value="C:plasma membrane"/>
    <property type="evidence" value="ECO:0007669"/>
    <property type="project" value="UniProtKB-SubCell"/>
</dbReference>
<dbReference type="AlphaFoldDB" id="A0A931I2Q5"/>
<evidence type="ECO:0000256" key="7">
    <source>
        <dbReference type="SAM" id="Phobius"/>
    </source>
</evidence>
<feature type="transmembrane region" description="Helical" evidence="7">
    <location>
        <begin position="94"/>
        <end position="113"/>
    </location>
</feature>
<accession>A0A931I2Q5</accession>
<organism evidence="8 9">
    <name type="scientific">Methylobrevis albus</name>
    <dbReference type="NCBI Taxonomy" id="2793297"/>
    <lineage>
        <taxon>Bacteria</taxon>
        <taxon>Pseudomonadati</taxon>
        <taxon>Pseudomonadota</taxon>
        <taxon>Alphaproteobacteria</taxon>
        <taxon>Hyphomicrobiales</taxon>
        <taxon>Pleomorphomonadaceae</taxon>
        <taxon>Methylobrevis</taxon>
    </lineage>
</organism>